<name>A0ACB9Z1W9_9PEZI</name>
<proteinExistence type="predicted"/>
<keyword evidence="2" id="KW-1185">Reference proteome</keyword>
<evidence type="ECO:0000313" key="1">
    <source>
        <dbReference type="EMBL" id="KAI4865643.1"/>
    </source>
</evidence>
<dbReference type="Proteomes" id="UP001497700">
    <property type="component" value="Unassembled WGS sequence"/>
</dbReference>
<accession>A0ACB9Z1W9</accession>
<gene>
    <name evidence="1" type="ORF">F4820DRAFT_419745</name>
</gene>
<sequence>MAPTKYHRFRQGERCDECGARQWYAQDAIRYCRNGHRLEGFAEHEGDEDAFGTQGKVSRRKKEARKKVAVKLTGDEGRELYLEVLQLILLKQVWWLVKEKGFPDDFEEIVRALWTLRVRNLPLQESGEEKKKGREGSDWEQDGFSSSAGSTLFSSQSEGTGFESSDFDHSDATTATWAPDASKRWKLPKLFDTLSLCYLGCLVRRLPATTADFCSWAQKGEIDFLAAFNSIPRNVRDRLPAAYHRALQVRDHIRPGRLQAAVQELVISFKVNFDTVFPPLNYVPILVRFMTDLTLPIETYLAAKCITKILKTDYSYPTGGKRIRKMDNPEVFLIALLVVSAKLLYPLDNIERPPRSDEDPRSVKVDWTQWQEFIREETNDKSPNLLRGEEYKVTAEDVLNLDKTKLDDYMDWFEKMWIGDGDAKTDERIRQPFQGQGRLSVLSEQPNQDREIERIKSRYAVLNGSMIAVEPVPDPDDAETKKEKQPRDFCPVWRTQEDLPDAARALYSKAASLAAIPLSTLVRGATQIERRLEVWCAQRASKQRDKGKGKGVWTGGDDMED</sequence>
<protein>
    <submittedName>
        <fullName evidence="1">Uncharacterized protein</fullName>
    </submittedName>
</protein>
<dbReference type="EMBL" id="MU393469">
    <property type="protein sequence ID" value="KAI4865643.1"/>
    <property type="molecule type" value="Genomic_DNA"/>
</dbReference>
<evidence type="ECO:0000313" key="2">
    <source>
        <dbReference type="Proteomes" id="UP001497700"/>
    </source>
</evidence>
<comment type="caution">
    <text evidence="1">The sequence shown here is derived from an EMBL/GenBank/DDBJ whole genome shotgun (WGS) entry which is preliminary data.</text>
</comment>
<organism evidence="1 2">
    <name type="scientific">Hypoxylon rubiginosum</name>
    <dbReference type="NCBI Taxonomy" id="110542"/>
    <lineage>
        <taxon>Eukaryota</taxon>
        <taxon>Fungi</taxon>
        <taxon>Dikarya</taxon>
        <taxon>Ascomycota</taxon>
        <taxon>Pezizomycotina</taxon>
        <taxon>Sordariomycetes</taxon>
        <taxon>Xylariomycetidae</taxon>
        <taxon>Xylariales</taxon>
        <taxon>Hypoxylaceae</taxon>
        <taxon>Hypoxylon</taxon>
    </lineage>
</organism>
<reference evidence="1 2" key="1">
    <citation type="journal article" date="2022" name="New Phytol.">
        <title>Ecological generalism drives hyperdiversity of secondary metabolite gene clusters in xylarialean endophytes.</title>
        <authorList>
            <person name="Franco M.E.E."/>
            <person name="Wisecaver J.H."/>
            <person name="Arnold A.E."/>
            <person name="Ju Y.M."/>
            <person name="Slot J.C."/>
            <person name="Ahrendt S."/>
            <person name="Moore L.P."/>
            <person name="Eastman K.E."/>
            <person name="Scott K."/>
            <person name="Konkel Z."/>
            <person name="Mondo S.J."/>
            <person name="Kuo A."/>
            <person name="Hayes R.D."/>
            <person name="Haridas S."/>
            <person name="Andreopoulos B."/>
            <person name="Riley R."/>
            <person name="LaButti K."/>
            <person name="Pangilinan J."/>
            <person name="Lipzen A."/>
            <person name="Amirebrahimi M."/>
            <person name="Yan J."/>
            <person name="Adam C."/>
            <person name="Keymanesh K."/>
            <person name="Ng V."/>
            <person name="Louie K."/>
            <person name="Northen T."/>
            <person name="Drula E."/>
            <person name="Henrissat B."/>
            <person name="Hsieh H.M."/>
            <person name="Youens-Clark K."/>
            <person name="Lutzoni F."/>
            <person name="Miadlikowska J."/>
            <person name="Eastwood D.C."/>
            <person name="Hamelin R.C."/>
            <person name="Grigoriev I.V."/>
            <person name="U'Ren J.M."/>
        </authorList>
    </citation>
    <scope>NUCLEOTIDE SEQUENCE [LARGE SCALE GENOMIC DNA]</scope>
    <source>
        <strain evidence="1 2">CBS 119005</strain>
    </source>
</reference>